<accession>A0A0C1ITK0</accession>
<feature type="signal peptide" evidence="1">
    <location>
        <begin position="1"/>
        <end position="18"/>
    </location>
</feature>
<dbReference type="EMBL" id="JSVC01000017">
    <property type="protein sequence ID" value="KIC93779.1"/>
    <property type="molecule type" value="Genomic_DNA"/>
</dbReference>
<dbReference type="OrthoDB" id="277629at2"/>
<evidence type="ECO:0000256" key="1">
    <source>
        <dbReference type="SAM" id="SignalP"/>
    </source>
</evidence>
<reference evidence="2 3" key="1">
    <citation type="submission" date="2014-11" db="EMBL/GenBank/DDBJ databases">
        <title>Genome sequence of Flavihumibacter solisilvae 3-3.</title>
        <authorList>
            <person name="Zhou G."/>
            <person name="Li M."/>
            <person name="Wang G."/>
        </authorList>
    </citation>
    <scope>NUCLEOTIDE SEQUENCE [LARGE SCALE GENOMIC DNA]</scope>
    <source>
        <strain evidence="2 3">3-3</strain>
    </source>
</reference>
<proteinExistence type="predicted"/>
<dbReference type="STRING" id="1349421.OI18_15535"/>
<dbReference type="Proteomes" id="UP000031408">
    <property type="component" value="Unassembled WGS sequence"/>
</dbReference>
<evidence type="ECO:0000313" key="2">
    <source>
        <dbReference type="EMBL" id="KIC93779.1"/>
    </source>
</evidence>
<dbReference type="RefSeq" id="WP_039141419.1">
    <property type="nucleotide sequence ID" value="NZ_JSVC01000017.1"/>
</dbReference>
<feature type="chain" id="PRO_5002151836" evidence="1">
    <location>
        <begin position="19"/>
        <end position="434"/>
    </location>
</feature>
<dbReference type="AlphaFoldDB" id="A0A0C1ITK0"/>
<comment type="caution">
    <text evidence="2">The sequence shown here is derived from an EMBL/GenBank/DDBJ whole genome shotgun (WGS) entry which is preliminary data.</text>
</comment>
<evidence type="ECO:0000313" key="3">
    <source>
        <dbReference type="Proteomes" id="UP000031408"/>
    </source>
</evidence>
<name>A0A0C1ITK0_9BACT</name>
<organism evidence="2 3">
    <name type="scientific">Flavihumibacter solisilvae</name>
    <dbReference type="NCBI Taxonomy" id="1349421"/>
    <lineage>
        <taxon>Bacteria</taxon>
        <taxon>Pseudomonadati</taxon>
        <taxon>Bacteroidota</taxon>
        <taxon>Chitinophagia</taxon>
        <taxon>Chitinophagales</taxon>
        <taxon>Chitinophagaceae</taxon>
        <taxon>Flavihumibacter</taxon>
    </lineage>
</organism>
<keyword evidence="3" id="KW-1185">Reference proteome</keyword>
<gene>
    <name evidence="2" type="ORF">OI18_15535</name>
</gene>
<protein>
    <submittedName>
        <fullName evidence="2">Uncharacterized protein</fullName>
    </submittedName>
</protein>
<sequence>MKIPPSLLILLFSYSSSAQLPSSLIQLKQHVAIKGDSLPAGQGIYDAKGLHYLIPVYRWVKNTGEQVQMMKPEQYSALCRDLAFAGDYTSAPGIGRLRYDSMPKEGYDDAHHYVDTMKSVMFRPAANYILNRAAGEQVIMFNESARQPMHRIFLMTLLRPLYEAGFRYLAMEMLQNRGVRSITEMDMRAGFLAAEPNAGELIRNALALGFQVIPYEDTAAHKHTTLGRDIIRANQLATIIKKDSGARIVVLAGGVQVSENKLNEDFVPLAAAFRQQTGIDPFTIDQTELSPGSTFEYGRVFYSELQSSRKFKEPVIAFRNNLPVSLLENDMYDIQVIHPAQELKYNRPTWLSANGKRLATAVRPTEKMLYFVQAYYANEMETRSLPLLVPADQTYVTGSDGYYWLYLSPAKYKLVLRDINYAILSVKDLDVTPL</sequence>
<keyword evidence="1" id="KW-0732">Signal</keyword>